<dbReference type="Gene3D" id="1.50.10.10">
    <property type="match status" value="1"/>
</dbReference>
<feature type="region of interest" description="Disordered" evidence="2">
    <location>
        <begin position="672"/>
        <end position="698"/>
    </location>
</feature>
<dbReference type="PANTHER" id="PTHR34987">
    <property type="entry name" value="C, PUTATIVE (AFU_ORTHOLOGUE AFUA_3G02880)-RELATED"/>
    <property type="match status" value="1"/>
</dbReference>
<keyword evidence="6" id="KW-1185">Reference proteome</keyword>
<dbReference type="PROSITE" id="PS51175">
    <property type="entry name" value="CBM6"/>
    <property type="match status" value="1"/>
</dbReference>
<dbReference type="AlphaFoldDB" id="A0A8J3Q1Z4"/>
<sequence length="823" mass="86638">MHDGEFSRQHPRLRTSAKALICAVVSVVVAVAVTILMPASPSVAALPTWPANPNWQSLVPGPSSDDVRPVSVVRTQGSVTNAAALVQGTGTTVITVPSGGQPAAIVLDFGKEVGGTPYVTVSASTPASNTVRISTSEAIGFLTNSSGAFVNDNGSQINFTVTSAQRYTGALRGGFRFMAIELRTAGTVSLTAAGLNFRAYRAGPAQYQGWFMSSDDQLNRMWYAGAYTTQMDMVPTGVASCFTQPVIFDGAKRDRAIWSGDLMITNPVAQLSLGTNSGPYVRGSISAIMNLQASNGRLTSAVGFRGCGAFDYAVTYSAYSAIIAVQYYRYTGDTAYITSLLPRLENATAYHATRLDANGLIVTNDNDYWQTSQSGEVTEYSLAYYELLQNMIWLEGRVGTAARVTDYTNRANALRTAINSRLWNASAGLYVHTNTRTNVFPLDANMNAIRLGVATPASVPGILSYFRSRWQAHGSPITQPSPSMTDPYGHTIEPLNNTWEMMARMQADDTAGALELMRRLWGLQVDPNSGFYTGTFWEFVMSDGLPDRGFDSLAHAWGAGPTQVLTESVLGATAVNPGYSTWQVKPHQANLAWAQGQVPTANGSLIVRWAQDTASQFHLQVTSPSGTSGEVWVPLASAGSVSSALTAGANFVRRSGLYDIYTVGAGTFSFSSGPSGATPSPSVSPTSSPSSQPGTNVTVQAESFSSQSGVQAVSASGANGGARLGYIAAGDWAGYNNVNVGGAVSLRARVSSGGNGGTLQVRTGSQTGTIIGSVSVPSTGGWDTYTNVTTTLSGVPAGTANVYLTFAGTGNLFDVDEFTFVKS</sequence>
<dbReference type="Pfam" id="PF17389">
    <property type="entry name" value="Bac_rhamnosid6H"/>
    <property type="match status" value="1"/>
</dbReference>
<dbReference type="InterPro" id="IPR012341">
    <property type="entry name" value="6hp_glycosidase-like_sf"/>
</dbReference>
<dbReference type="Gene3D" id="2.60.420.10">
    <property type="entry name" value="Maltose phosphorylase, domain 3"/>
    <property type="match status" value="1"/>
</dbReference>
<dbReference type="GO" id="GO:0030246">
    <property type="term" value="F:carbohydrate binding"/>
    <property type="evidence" value="ECO:0007669"/>
    <property type="project" value="InterPro"/>
</dbReference>
<dbReference type="Pfam" id="PF03422">
    <property type="entry name" value="CBM_6"/>
    <property type="match status" value="1"/>
</dbReference>
<reference evidence="5" key="1">
    <citation type="submission" date="2021-01" db="EMBL/GenBank/DDBJ databases">
        <title>Whole genome shotgun sequence of Rhizocola hellebori NBRC 109834.</title>
        <authorList>
            <person name="Komaki H."/>
            <person name="Tamura T."/>
        </authorList>
    </citation>
    <scope>NUCLEOTIDE SEQUENCE</scope>
    <source>
        <strain evidence="5">NBRC 109834</strain>
    </source>
</reference>
<dbReference type="PANTHER" id="PTHR34987:SF4">
    <property type="entry name" value="ALPHA-L-RHAMNOSIDASE C-TERMINAL DOMAIN-CONTAINING PROTEIN"/>
    <property type="match status" value="1"/>
</dbReference>
<dbReference type="CDD" id="cd04084">
    <property type="entry name" value="CBM6_xylanase-like"/>
    <property type="match status" value="1"/>
</dbReference>
<feature type="compositionally biased region" description="Low complexity" evidence="2">
    <location>
        <begin position="672"/>
        <end position="695"/>
    </location>
</feature>
<evidence type="ECO:0000256" key="1">
    <source>
        <dbReference type="ARBA" id="ARBA00022729"/>
    </source>
</evidence>
<keyword evidence="1" id="KW-0732">Signal</keyword>
<evidence type="ECO:0000313" key="6">
    <source>
        <dbReference type="Proteomes" id="UP000612899"/>
    </source>
</evidence>
<dbReference type="Gene3D" id="2.60.120.260">
    <property type="entry name" value="Galactose-binding domain-like"/>
    <property type="match status" value="2"/>
</dbReference>
<dbReference type="InterPro" id="IPR006584">
    <property type="entry name" value="Cellulose-bd_IV"/>
</dbReference>
<comment type="caution">
    <text evidence="5">The sequence shown here is derived from an EMBL/GenBank/DDBJ whole genome shotgun (WGS) entry which is preliminary data.</text>
</comment>
<dbReference type="Proteomes" id="UP000612899">
    <property type="component" value="Unassembled WGS sequence"/>
</dbReference>
<dbReference type="SMART" id="SM00606">
    <property type="entry name" value="CBD_IV"/>
    <property type="match status" value="1"/>
</dbReference>
<keyword evidence="3" id="KW-0812">Transmembrane</keyword>
<dbReference type="Pfam" id="PF17390">
    <property type="entry name" value="Bac_rhamnosid_C"/>
    <property type="match status" value="1"/>
</dbReference>
<dbReference type="GO" id="GO:0005975">
    <property type="term" value="P:carbohydrate metabolic process"/>
    <property type="evidence" value="ECO:0007669"/>
    <property type="project" value="InterPro"/>
</dbReference>
<organism evidence="5 6">
    <name type="scientific">Rhizocola hellebori</name>
    <dbReference type="NCBI Taxonomy" id="1392758"/>
    <lineage>
        <taxon>Bacteria</taxon>
        <taxon>Bacillati</taxon>
        <taxon>Actinomycetota</taxon>
        <taxon>Actinomycetes</taxon>
        <taxon>Micromonosporales</taxon>
        <taxon>Micromonosporaceae</taxon>
        <taxon>Rhizocola</taxon>
    </lineage>
</organism>
<feature type="transmembrane region" description="Helical" evidence="3">
    <location>
        <begin position="20"/>
        <end position="39"/>
    </location>
</feature>
<dbReference type="EMBL" id="BONY01000001">
    <property type="protein sequence ID" value="GIH02280.1"/>
    <property type="molecule type" value="Genomic_DNA"/>
</dbReference>
<evidence type="ECO:0000259" key="4">
    <source>
        <dbReference type="PROSITE" id="PS51175"/>
    </source>
</evidence>
<keyword evidence="3" id="KW-1133">Transmembrane helix</keyword>
<evidence type="ECO:0000256" key="3">
    <source>
        <dbReference type="SAM" id="Phobius"/>
    </source>
</evidence>
<dbReference type="InterPro" id="IPR035398">
    <property type="entry name" value="Bac_rhamnosid_C"/>
</dbReference>
<feature type="domain" description="CBM6" evidence="4">
    <location>
        <begin position="697"/>
        <end position="821"/>
    </location>
</feature>
<dbReference type="InterPro" id="IPR035396">
    <property type="entry name" value="Bac_rhamnosid6H"/>
</dbReference>
<protein>
    <recommendedName>
        <fullName evidence="4">CBM6 domain-containing protein</fullName>
    </recommendedName>
</protein>
<proteinExistence type="predicted"/>
<keyword evidence="3" id="KW-0472">Membrane</keyword>
<accession>A0A8J3Q1Z4</accession>
<name>A0A8J3Q1Z4_9ACTN</name>
<evidence type="ECO:0000313" key="5">
    <source>
        <dbReference type="EMBL" id="GIH02280.1"/>
    </source>
</evidence>
<dbReference type="SUPFAM" id="SSF49785">
    <property type="entry name" value="Galactose-binding domain-like"/>
    <property type="match status" value="1"/>
</dbReference>
<dbReference type="InterPro" id="IPR008979">
    <property type="entry name" value="Galactose-bd-like_sf"/>
</dbReference>
<dbReference type="SUPFAM" id="SSF48208">
    <property type="entry name" value="Six-hairpin glycosidases"/>
    <property type="match status" value="1"/>
</dbReference>
<dbReference type="InterPro" id="IPR005084">
    <property type="entry name" value="CBM6"/>
</dbReference>
<dbReference type="InterPro" id="IPR008928">
    <property type="entry name" value="6-hairpin_glycosidase_sf"/>
</dbReference>
<evidence type="ECO:0000256" key="2">
    <source>
        <dbReference type="SAM" id="MobiDB-lite"/>
    </source>
</evidence>
<gene>
    <name evidence="5" type="ORF">Rhe02_03470</name>
</gene>